<keyword evidence="14 20" id="KW-1133">Transmembrane helix</keyword>
<evidence type="ECO:0000256" key="5">
    <source>
        <dbReference type="ARBA" id="ARBA00022475"/>
    </source>
</evidence>
<evidence type="ECO:0000256" key="6">
    <source>
        <dbReference type="ARBA" id="ARBA00022519"/>
    </source>
</evidence>
<evidence type="ECO:0000256" key="7">
    <source>
        <dbReference type="ARBA" id="ARBA00022617"/>
    </source>
</evidence>
<evidence type="ECO:0000256" key="18">
    <source>
        <dbReference type="ARBA" id="ARBA00023136"/>
    </source>
</evidence>
<sequence>MSATWSWYVIALLALNILGIAWLLWWTARRRPGDPKPEDTSHYWDEDITEYNKPMPRWWINGFYLAIAFGIGYLFWYGGLGTYQGYSQWSSAREHERDKAARNATLAETFRAYDGAPIPQLAADPAARALGQSIFANTCATCHGSSAQGAIGYPNLADDIWHWGGEPERILQTVMDGREGVMPEWGKVLTGIGGDNAVDYVIAYVRTLAAPGKSLQNDYLASTGKKLYDGVCVACHGVDGKGNTELGAPDLTDDYWLHGSSTASLRETIVNGRHGVMPAHAELLGETRARLVAAYVWSLSNRPAPAGSASAANSEPAR</sequence>
<keyword evidence="18 19" id="KW-0472">Membrane</keyword>
<evidence type="ECO:0000256" key="14">
    <source>
        <dbReference type="ARBA" id="ARBA00022989"/>
    </source>
</evidence>
<organism evidence="22 23">
    <name type="scientific">Lysobacter koreensis</name>
    <dbReference type="NCBI Taxonomy" id="266122"/>
    <lineage>
        <taxon>Bacteria</taxon>
        <taxon>Pseudomonadati</taxon>
        <taxon>Pseudomonadota</taxon>
        <taxon>Gammaproteobacteria</taxon>
        <taxon>Lysobacterales</taxon>
        <taxon>Lysobacteraceae</taxon>
        <taxon>Lysobacter</taxon>
    </lineage>
</organism>
<dbReference type="Proteomes" id="UP001597090">
    <property type="component" value="Unassembled WGS sequence"/>
</dbReference>
<evidence type="ECO:0000256" key="4">
    <source>
        <dbReference type="ARBA" id="ARBA00022448"/>
    </source>
</evidence>
<feature type="domain" description="Cytochrome c" evidence="21">
    <location>
        <begin position="219"/>
        <end position="300"/>
    </location>
</feature>
<keyword evidence="23" id="KW-1185">Reference proteome</keyword>
<evidence type="ECO:0000256" key="9">
    <source>
        <dbReference type="ARBA" id="ARBA00022692"/>
    </source>
</evidence>
<dbReference type="RefSeq" id="WP_386810810.1">
    <property type="nucleotide sequence ID" value="NZ_JBHTIH010000002.1"/>
</dbReference>
<evidence type="ECO:0000256" key="10">
    <source>
        <dbReference type="ARBA" id="ARBA00022723"/>
    </source>
</evidence>
<evidence type="ECO:0000256" key="13">
    <source>
        <dbReference type="ARBA" id="ARBA00022982"/>
    </source>
</evidence>
<comment type="pathway">
    <text evidence="2 19">Energy metabolism; oxidative phosphorylation.</text>
</comment>
<comment type="subunit">
    <text evidence="19">Component of the cbb3-type cytochrome c oxidase.</text>
</comment>
<proteinExistence type="inferred from homology"/>
<dbReference type="InterPro" id="IPR036909">
    <property type="entry name" value="Cyt_c-like_dom_sf"/>
</dbReference>
<keyword evidence="10 19" id="KW-0479">Metal-binding</keyword>
<dbReference type="PROSITE" id="PS51007">
    <property type="entry name" value="CYTC"/>
    <property type="match status" value="2"/>
</dbReference>
<keyword evidence="6 19" id="KW-0997">Cell inner membrane</keyword>
<name>A0ABW2YHZ3_9GAMM</name>
<dbReference type="Pfam" id="PF13442">
    <property type="entry name" value="Cytochrome_CBB3"/>
    <property type="match status" value="2"/>
</dbReference>
<dbReference type="InterPro" id="IPR004678">
    <property type="entry name" value="Cyt_c_oxidase_cbb3_su3"/>
</dbReference>
<keyword evidence="17 19" id="KW-0406">Ion transport</keyword>
<comment type="function">
    <text evidence="19">C-type cytochrome. Part of the cbb3-type cytochrome c oxidase complex.</text>
</comment>
<gene>
    <name evidence="22" type="primary">ccoP</name>
    <name evidence="22" type="ORF">ACFQZQ_00930</name>
</gene>
<evidence type="ECO:0000313" key="22">
    <source>
        <dbReference type="EMBL" id="MFD0737853.1"/>
    </source>
</evidence>
<evidence type="ECO:0000256" key="20">
    <source>
        <dbReference type="SAM" id="Phobius"/>
    </source>
</evidence>
<evidence type="ECO:0000256" key="1">
    <source>
        <dbReference type="ARBA" id="ARBA00004533"/>
    </source>
</evidence>
<dbReference type="PANTHER" id="PTHR33751:SF1">
    <property type="entry name" value="CBB3-TYPE CYTOCHROME C OXIDASE SUBUNIT FIXP"/>
    <property type="match status" value="1"/>
</dbReference>
<evidence type="ECO:0000256" key="15">
    <source>
        <dbReference type="ARBA" id="ARBA00023002"/>
    </source>
</evidence>
<evidence type="ECO:0000256" key="8">
    <source>
        <dbReference type="ARBA" id="ARBA00022660"/>
    </source>
</evidence>
<dbReference type="PIRSF" id="PIRSF000006">
    <property type="entry name" value="Cbb3-Cox_fixP"/>
    <property type="match status" value="1"/>
</dbReference>
<dbReference type="Gene3D" id="1.10.760.10">
    <property type="entry name" value="Cytochrome c-like domain"/>
    <property type="match status" value="2"/>
</dbReference>
<dbReference type="EMBL" id="JBHTIH010000002">
    <property type="protein sequence ID" value="MFD0737853.1"/>
    <property type="molecule type" value="Genomic_DNA"/>
</dbReference>
<dbReference type="InterPro" id="IPR038414">
    <property type="entry name" value="CcoP_N_sf"/>
</dbReference>
<comment type="caution">
    <text evidence="22">The sequence shown here is derived from an EMBL/GenBank/DDBJ whole genome shotgun (WGS) entry which is preliminary data.</text>
</comment>
<dbReference type="Pfam" id="PF14715">
    <property type="entry name" value="FixP_N"/>
    <property type="match status" value="1"/>
</dbReference>
<evidence type="ECO:0000313" key="23">
    <source>
        <dbReference type="Proteomes" id="UP001597090"/>
    </source>
</evidence>
<evidence type="ECO:0000256" key="19">
    <source>
        <dbReference type="PIRNR" id="PIRNR000006"/>
    </source>
</evidence>
<evidence type="ECO:0000256" key="2">
    <source>
        <dbReference type="ARBA" id="ARBA00004673"/>
    </source>
</evidence>
<keyword evidence="15 19" id="KW-0560">Oxidoreductase</keyword>
<dbReference type="InterPro" id="IPR050597">
    <property type="entry name" value="Cytochrome_c_Oxidase_Subunit"/>
</dbReference>
<comment type="cofactor">
    <cofactor evidence="19">
        <name>heme c</name>
        <dbReference type="ChEBI" id="CHEBI:61717"/>
    </cofactor>
    <text evidence="19">Binds 2 heme C groups per subunit.</text>
</comment>
<evidence type="ECO:0000256" key="17">
    <source>
        <dbReference type="ARBA" id="ARBA00023065"/>
    </source>
</evidence>
<dbReference type="SUPFAM" id="SSF46626">
    <property type="entry name" value="Cytochrome c"/>
    <property type="match status" value="2"/>
</dbReference>
<feature type="domain" description="Cytochrome c" evidence="21">
    <location>
        <begin position="126"/>
        <end position="209"/>
    </location>
</feature>
<evidence type="ECO:0000259" key="21">
    <source>
        <dbReference type="PROSITE" id="PS51007"/>
    </source>
</evidence>
<evidence type="ECO:0000256" key="12">
    <source>
        <dbReference type="ARBA" id="ARBA00022781"/>
    </source>
</evidence>
<evidence type="ECO:0000256" key="16">
    <source>
        <dbReference type="ARBA" id="ARBA00023004"/>
    </source>
</evidence>
<evidence type="ECO:0000256" key="3">
    <source>
        <dbReference type="ARBA" id="ARBA00006113"/>
    </source>
</evidence>
<keyword evidence="16 19" id="KW-0408">Iron</keyword>
<keyword evidence="13 19" id="KW-0249">Electron transport</keyword>
<reference evidence="23" key="1">
    <citation type="journal article" date="2019" name="Int. J. Syst. Evol. Microbiol.">
        <title>The Global Catalogue of Microorganisms (GCM) 10K type strain sequencing project: providing services to taxonomists for standard genome sequencing and annotation.</title>
        <authorList>
            <consortium name="The Broad Institute Genomics Platform"/>
            <consortium name="The Broad Institute Genome Sequencing Center for Infectious Disease"/>
            <person name="Wu L."/>
            <person name="Ma J."/>
        </authorList>
    </citation>
    <scope>NUCLEOTIDE SEQUENCE [LARGE SCALE GENOMIC DNA]</scope>
    <source>
        <strain evidence="23">CCUG 55491</strain>
    </source>
</reference>
<dbReference type="InterPro" id="IPR032858">
    <property type="entry name" value="CcoP_N"/>
</dbReference>
<keyword evidence="7 19" id="KW-0349">Heme</keyword>
<keyword evidence="12 19" id="KW-0375">Hydrogen ion transport</keyword>
<feature type="transmembrane region" description="Helical" evidence="20">
    <location>
        <begin position="6"/>
        <end position="26"/>
    </location>
</feature>
<dbReference type="Gene3D" id="6.10.280.130">
    <property type="match status" value="1"/>
</dbReference>
<keyword evidence="9 20" id="KW-0812">Transmembrane</keyword>
<accession>A0ABW2YHZ3</accession>
<protein>
    <recommendedName>
        <fullName evidence="19">Cbb3-type cytochrome c oxidase subunit</fullName>
    </recommendedName>
</protein>
<dbReference type="NCBIfam" id="TIGR00782">
    <property type="entry name" value="ccoP"/>
    <property type="match status" value="1"/>
</dbReference>
<feature type="transmembrane region" description="Helical" evidence="20">
    <location>
        <begin position="58"/>
        <end position="78"/>
    </location>
</feature>
<evidence type="ECO:0000256" key="11">
    <source>
        <dbReference type="ARBA" id="ARBA00022737"/>
    </source>
</evidence>
<comment type="subcellular location">
    <subcellularLocation>
        <location evidence="1 19">Cell inner membrane</location>
    </subcellularLocation>
</comment>
<keyword evidence="8 19" id="KW-0679">Respiratory chain</keyword>
<keyword evidence="11" id="KW-0677">Repeat</keyword>
<dbReference type="InterPro" id="IPR009056">
    <property type="entry name" value="Cyt_c-like_dom"/>
</dbReference>
<comment type="similarity">
    <text evidence="3 19">Belongs to the CcoP / FixP family.</text>
</comment>
<keyword evidence="5 19" id="KW-1003">Cell membrane</keyword>
<keyword evidence="4 19" id="KW-0813">Transport</keyword>
<dbReference type="PANTHER" id="PTHR33751">
    <property type="entry name" value="CBB3-TYPE CYTOCHROME C OXIDASE SUBUNIT FIXP"/>
    <property type="match status" value="1"/>
</dbReference>